<proteinExistence type="predicted"/>
<reference evidence="2" key="1">
    <citation type="submission" date="2014-11" db="EMBL/GenBank/DDBJ databases">
        <authorList>
            <person name="Amaro Gonzalez C."/>
        </authorList>
    </citation>
    <scope>NUCLEOTIDE SEQUENCE</scope>
</reference>
<feature type="region of interest" description="Disordered" evidence="1">
    <location>
        <begin position="1"/>
        <end position="26"/>
    </location>
</feature>
<accession>A0A0E9WB80</accession>
<name>A0A0E9WB80_ANGAN</name>
<evidence type="ECO:0000313" key="2">
    <source>
        <dbReference type="EMBL" id="JAH87617.1"/>
    </source>
</evidence>
<protein>
    <submittedName>
        <fullName evidence="2">Uncharacterized protein</fullName>
    </submittedName>
</protein>
<dbReference type="EMBL" id="GBXM01020960">
    <property type="protein sequence ID" value="JAH87617.1"/>
    <property type="molecule type" value="Transcribed_RNA"/>
</dbReference>
<organism evidence="2">
    <name type="scientific">Anguilla anguilla</name>
    <name type="common">European freshwater eel</name>
    <name type="synonym">Muraena anguilla</name>
    <dbReference type="NCBI Taxonomy" id="7936"/>
    <lineage>
        <taxon>Eukaryota</taxon>
        <taxon>Metazoa</taxon>
        <taxon>Chordata</taxon>
        <taxon>Craniata</taxon>
        <taxon>Vertebrata</taxon>
        <taxon>Euteleostomi</taxon>
        <taxon>Actinopterygii</taxon>
        <taxon>Neopterygii</taxon>
        <taxon>Teleostei</taxon>
        <taxon>Anguilliformes</taxon>
        <taxon>Anguillidae</taxon>
        <taxon>Anguilla</taxon>
    </lineage>
</organism>
<evidence type="ECO:0000256" key="1">
    <source>
        <dbReference type="SAM" id="MobiDB-lite"/>
    </source>
</evidence>
<reference evidence="2" key="2">
    <citation type="journal article" date="2015" name="Fish Shellfish Immunol.">
        <title>Early steps in the European eel (Anguilla anguilla)-Vibrio vulnificus interaction in the gills: Role of the RtxA13 toxin.</title>
        <authorList>
            <person name="Callol A."/>
            <person name="Pajuelo D."/>
            <person name="Ebbesson L."/>
            <person name="Teles M."/>
            <person name="MacKenzie S."/>
            <person name="Amaro C."/>
        </authorList>
    </citation>
    <scope>NUCLEOTIDE SEQUENCE</scope>
</reference>
<sequence length="74" mass="8609">MSFSMMRRPERLQSSRQKMGKWKRTSCSMMEKPFQGRLISLSSRRVRGLSTRGSGLNLWVKLNCSMTRVTHTSL</sequence>
<dbReference type="AlphaFoldDB" id="A0A0E9WB80"/>